<evidence type="ECO:0000259" key="4">
    <source>
        <dbReference type="PROSITE" id="PS50949"/>
    </source>
</evidence>
<dbReference type="PANTHER" id="PTHR43537:SF5">
    <property type="entry name" value="UXU OPERON TRANSCRIPTIONAL REGULATOR"/>
    <property type="match status" value="1"/>
</dbReference>
<dbReference type="PANTHER" id="PTHR43537">
    <property type="entry name" value="TRANSCRIPTIONAL REGULATOR, GNTR FAMILY"/>
    <property type="match status" value="1"/>
</dbReference>
<evidence type="ECO:0000313" key="6">
    <source>
        <dbReference type="Proteomes" id="UP001242480"/>
    </source>
</evidence>
<dbReference type="InterPro" id="IPR011711">
    <property type="entry name" value="GntR_C"/>
</dbReference>
<evidence type="ECO:0000313" key="5">
    <source>
        <dbReference type="EMBL" id="MDQ0471996.1"/>
    </source>
</evidence>
<dbReference type="Proteomes" id="UP001242480">
    <property type="component" value="Unassembled WGS sequence"/>
</dbReference>
<dbReference type="PROSITE" id="PS50949">
    <property type="entry name" value="HTH_GNTR"/>
    <property type="match status" value="1"/>
</dbReference>
<dbReference type="CDD" id="cd07377">
    <property type="entry name" value="WHTH_GntR"/>
    <property type="match status" value="1"/>
</dbReference>
<dbReference type="SMART" id="SM00895">
    <property type="entry name" value="FCD"/>
    <property type="match status" value="1"/>
</dbReference>
<dbReference type="SMART" id="SM00345">
    <property type="entry name" value="HTH_GNTR"/>
    <property type="match status" value="1"/>
</dbReference>
<organism evidence="5 6">
    <name type="scientific">Labrys wisconsinensis</name>
    <dbReference type="NCBI Taxonomy" id="425677"/>
    <lineage>
        <taxon>Bacteria</taxon>
        <taxon>Pseudomonadati</taxon>
        <taxon>Pseudomonadota</taxon>
        <taxon>Alphaproteobacteria</taxon>
        <taxon>Hyphomicrobiales</taxon>
        <taxon>Xanthobacteraceae</taxon>
        <taxon>Labrys</taxon>
    </lineage>
</organism>
<evidence type="ECO:0000256" key="3">
    <source>
        <dbReference type="ARBA" id="ARBA00023163"/>
    </source>
</evidence>
<dbReference type="Gene3D" id="1.20.120.530">
    <property type="entry name" value="GntR ligand-binding domain-like"/>
    <property type="match status" value="1"/>
</dbReference>
<dbReference type="PRINTS" id="PR00035">
    <property type="entry name" value="HTHGNTR"/>
</dbReference>
<dbReference type="EMBL" id="JAUSVX010000010">
    <property type="protein sequence ID" value="MDQ0471996.1"/>
    <property type="molecule type" value="Genomic_DNA"/>
</dbReference>
<proteinExistence type="predicted"/>
<evidence type="ECO:0000256" key="2">
    <source>
        <dbReference type="ARBA" id="ARBA00023125"/>
    </source>
</evidence>
<comment type="caution">
    <text evidence="5">The sequence shown here is derived from an EMBL/GenBank/DDBJ whole genome shotgun (WGS) entry which is preliminary data.</text>
</comment>
<dbReference type="GO" id="GO:0003677">
    <property type="term" value="F:DNA binding"/>
    <property type="evidence" value="ECO:0007669"/>
    <property type="project" value="UniProtKB-KW"/>
</dbReference>
<dbReference type="Pfam" id="PF07729">
    <property type="entry name" value="FCD"/>
    <property type="match status" value="1"/>
</dbReference>
<dbReference type="SUPFAM" id="SSF48008">
    <property type="entry name" value="GntR ligand-binding domain-like"/>
    <property type="match status" value="1"/>
</dbReference>
<dbReference type="SUPFAM" id="SSF46785">
    <property type="entry name" value="Winged helix' DNA-binding domain"/>
    <property type="match status" value="1"/>
</dbReference>
<keyword evidence="3" id="KW-0804">Transcription</keyword>
<evidence type="ECO:0000256" key="1">
    <source>
        <dbReference type="ARBA" id="ARBA00023015"/>
    </source>
</evidence>
<dbReference type="Gene3D" id="1.10.10.10">
    <property type="entry name" value="Winged helix-like DNA-binding domain superfamily/Winged helix DNA-binding domain"/>
    <property type="match status" value="1"/>
</dbReference>
<dbReference type="InterPro" id="IPR000524">
    <property type="entry name" value="Tscrpt_reg_HTH_GntR"/>
</dbReference>
<dbReference type="InterPro" id="IPR008920">
    <property type="entry name" value="TF_FadR/GntR_C"/>
</dbReference>
<protein>
    <submittedName>
        <fullName evidence="5">DNA-binding GntR family transcriptional regulator</fullName>
    </submittedName>
</protein>
<accession>A0ABU0JCJ1</accession>
<name>A0ABU0JCJ1_9HYPH</name>
<dbReference type="Pfam" id="PF00392">
    <property type="entry name" value="GntR"/>
    <property type="match status" value="1"/>
</dbReference>
<keyword evidence="2 5" id="KW-0238">DNA-binding</keyword>
<dbReference type="InterPro" id="IPR036390">
    <property type="entry name" value="WH_DNA-bd_sf"/>
</dbReference>
<sequence length="234" mass="25971">MPLDLAPASLASTERRDTIAERAYDRIREAIVTTAIRPGTRVSESEVAETFSVSRTPVREAFKRLQDEGLIEIAPQGGTRVSRVSFGKVKQAVFVRAAVESTVVRRAGATPTLAQIEELDACLRRQKQAVGAGDLLTMHREDMEFHRQLMAAYGHPVAWTACQFITADMARIEFLVGLEKPHLAAVMREHQAVLRHVRANDREAAADALQAHIRNLEFDQSVMADKSAAYFDMS</sequence>
<keyword evidence="6" id="KW-1185">Reference proteome</keyword>
<reference evidence="5 6" key="1">
    <citation type="submission" date="2023-07" db="EMBL/GenBank/DDBJ databases">
        <title>Genomic Encyclopedia of Type Strains, Phase IV (KMG-IV): sequencing the most valuable type-strain genomes for metagenomic binning, comparative biology and taxonomic classification.</title>
        <authorList>
            <person name="Goeker M."/>
        </authorList>
    </citation>
    <scope>NUCLEOTIDE SEQUENCE [LARGE SCALE GENOMIC DNA]</scope>
    <source>
        <strain evidence="5 6">DSM 19619</strain>
    </source>
</reference>
<feature type="domain" description="HTH gntR-type" evidence="4">
    <location>
        <begin position="17"/>
        <end position="84"/>
    </location>
</feature>
<dbReference type="InterPro" id="IPR036388">
    <property type="entry name" value="WH-like_DNA-bd_sf"/>
</dbReference>
<dbReference type="RefSeq" id="WP_307278051.1">
    <property type="nucleotide sequence ID" value="NZ_JAUSVX010000010.1"/>
</dbReference>
<gene>
    <name evidence="5" type="ORF">QO011_005023</name>
</gene>
<keyword evidence="1" id="KW-0805">Transcription regulation</keyword>